<evidence type="ECO:0000256" key="4">
    <source>
        <dbReference type="ARBA" id="ARBA00023136"/>
    </source>
</evidence>
<dbReference type="GO" id="GO:0035556">
    <property type="term" value="P:intracellular signal transduction"/>
    <property type="evidence" value="ECO:0007669"/>
    <property type="project" value="InterPro"/>
</dbReference>
<dbReference type="GO" id="GO:0030514">
    <property type="term" value="P:negative regulation of BMP signaling pathway"/>
    <property type="evidence" value="ECO:0007669"/>
    <property type="project" value="TreeGrafter"/>
</dbReference>
<evidence type="ECO:0000256" key="5">
    <source>
        <dbReference type="SAM" id="MobiDB-lite"/>
    </source>
</evidence>
<dbReference type="PROSITE" id="PS50186">
    <property type="entry name" value="DEP"/>
    <property type="match status" value="1"/>
</dbReference>
<name>A0A1B6MSC8_9HEMI</name>
<feature type="transmembrane region" description="Helical" evidence="6">
    <location>
        <begin position="490"/>
        <end position="510"/>
    </location>
</feature>
<reference evidence="8" key="1">
    <citation type="submission" date="2015-11" db="EMBL/GenBank/DDBJ databases">
        <title>De novo transcriptome assembly of four potential Pierce s Disease insect vectors from Arizona vineyards.</title>
        <authorList>
            <person name="Tassone E.E."/>
        </authorList>
    </citation>
    <scope>NUCLEOTIDE SEQUENCE</scope>
</reference>
<evidence type="ECO:0000256" key="3">
    <source>
        <dbReference type="ARBA" id="ARBA00022989"/>
    </source>
</evidence>
<feature type="transmembrane region" description="Helical" evidence="6">
    <location>
        <begin position="385"/>
        <end position="404"/>
    </location>
</feature>
<dbReference type="Pfam" id="PF00610">
    <property type="entry name" value="DEP"/>
    <property type="match status" value="1"/>
</dbReference>
<dbReference type="InterPro" id="IPR000591">
    <property type="entry name" value="DEP_dom"/>
</dbReference>
<dbReference type="InterPro" id="IPR036388">
    <property type="entry name" value="WH-like_DNA-bd_sf"/>
</dbReference>
<feature type="transmembrane region" description="Helical" evidence="6">
    <location>
        <begin position="349"/>
        <end position="373"/>
    </location>
</feature>
<evidence type="ECO:0000256" key="6">
    <source>
        <dbReference type="SAM" id="Phobius"/>
    </source>
</evidence>
<keyword evidence="3 6" id="KW-1133">Transmembrane helix</keyword>
<feature type="transmembrane region" description="Helical" evidence="6">
    <location>
        <begin position="105"/>
        <end position="125"/>
    </location>
</feature>
<evidence type="ECO:0000259" key="7">
    <source>
        <dbReference type="PROSITE" id="PS50186"/>
    </source>
</evidence>
<dbReference type="Pfam" id="PF03547">
    <property type="entry name" value="Mem_trans"/>
    <property type="match status" value="1"/>
</dbReference>
<proteinExistence type="predicted"/>
<evidence type="ECO:0000256" key="1">
    <source>
        <dbReference type="ARBA" id="ARBA00004141"/>
    </source>
</evidence>
<feature type="domain" description="DEP" evidence="7">
    <location>
        <begin position="700"/>
        <end position="776"/>
    </location>
</feature>
<sequence>MDASLVVTLDNLYPALIQCFAVIICGYVAGRVGLVTEEQSSGLNTFVGTFSLPSLIFLSLASLNLSDVNWYFLLAILVSKALVFLCVVLVTLLVSRPFSAARAGLYAIFCTQSNDFAIGFPIVVALYKSTHPDYVNYLYLLAPVSLVILNPFGFVLMEVSQHRAGENEHSKWTTVGNVARNIATNPIVFMTTLGMLANILFSHSLPPAMEDVLNVFGSAFTGTALFLLGLRMVGKVQKLYGFALLVPGILIAVKLLALPLVTREVVSLILQFSQHNNTEVQDLSTYGFLYGTFPSAPSVFVYATSYSMDADLIACAMVACTFLSAPLMFASAKMVIASNLDPKQFMKTLYLFEFDISIAASLAAIWILVLFIVNKSYQNFHQRMVMYLVISQLVGCLGFLLGHIPLTTVHYAHFVLETVGDLSARLWTCLLATVLLLVECRNLCSLLRLQPLFLFAAWGLPTLAVALLMMTTTPQPLGSGENYEYGRVQAAIILFVLITSLVVTVGCLILHQWYLRRQKQYLLLVRETNESSSYPAAVDQSPVRNGGMLSPRRGSNKSEDRESLCSAKPSVNDRGQPERQTSEERQLASQEDNILRLIVLLVFLTCSVFISLSVCIWRIVMEDITGVYVELLFLDTSLNRGQSLLVLAVYGLDSNTILEPFISRVSRLWYGGETLQLPAWEDLTFETRHVCEQFISHHLEQCRQDIATDTRWRLRRYKQVFSGSQLVGWLVGHSVVADRGEAAEYCSHLVLGRVVAHVGSPKPFLDHSDEWYSFVSHN</sequence>
<dbReference type="PANTHER" id="PTHR22829">
    <property type="entry name" value="DEP DOMAIN PROTEIN"/>
    <property type="match status" value="1"/>
</dbReference>
<comment type="subcellular location">
    <subcellularLocation>
        <location evidence="1">Membrane</location>
        <topology evidence="1">Multi-pass membrane protein</topology>
    </subcellularLocation>
</comment>
<keyword evidence="2 6" id="KW-0812">Transmembrane</keyword>
<dbReference type="GO" id="GO:0055085">
    <property type="term" value="P:transmembrane transport"/>
    <property type="evidence" value="ECO:0007669"/>
    <property type="project" value="InterPro"/>
</dbReference>
<organism evidence="8">
    <name type="scientific">Graphocephala atropunctata</name>
    <dbReference type="NCBI Taxonomy" id="36148"/>
    <lineage>
        <taxon>Eukaryota</taxon>
        <taxon>Metazoa</taxon>
        <taxon>Ecdysozoa</taxon>
        <taxon>Arthropoda</taxon>
        <taxon>Hexapoda</taxon>
        <taxon>Insecta</taxon>
        <taxon>Pterygota</taxon>
        <taxon>Neoptera</taxon>
        <taxon>Paraneoptera</taxon>
        <taxon>Hemiptera</taxon>
        <taxon>Auchenorrhyncha</taxon>
        <taxon>Membracoidea</taxon>
        <taxon>Cicadellidae</taxon>
        <taxon>Cicadellinae</taxon>
        <taxon>Cicadellini</taxon>
        <taxon>Graphocephala</taxon>
    </lineage>
</organism>
<evidence type="ECO:0000313" key="8">
    <source>
        <dbReference type="EMBL" id="JAT38842.1"/>
    </source>
</evidence>
<dbReference type="PANTHER" id="PTHR22829:SF5">
    <property type="entry name" value="INTEGRAL MEMBRANE PROTEIN GPR155"/>
    <property type="match status" value="1"/>
</dbReference>
<feature type="transmembrane region" description="Helical" evidence="6">
    <location>
        <begin position="424"/>
        <end position="440"/>
    </location>
</feature>
<dbReference type="AlphaFoldDB" id="A0A1B6MSC8"/>
<feature type="transmembrane region" description="Helical" evidence="6">
    <location>
        <begin position="310"/>
        <end position="329"/>
    </location>
</feature>
<accession>A0A1B6MSC8</accession>
<gene>
    <name evidence="8" type="ORF">g.21696</name>
</gene>
<dbReference type="InterPro" id="IPR004776">
    <property type="entry name" value="Mem_transp_PIN-like"/>
</dbReference>
<dbReference type="GO" id="GO:0016020">
    <property type="term" value="C:membrane"/>
    <property type="evidence" value="ECO:0007669"/>
    <property type="project" value="UniProtKB-SubCell"/>
</dbReference>
<feature type="transmembrane region" description="Helical" evidence="6">
    <location>
        <begin position="178"/>
        <end position="200"/>
    </location>
</feature>
<dbReference type="SUPFAM" id="SSF46785">
    <property type="entry name" value="Winged helix' DNA-binding domain"/>
    <property type="match status" value="1"/>
</dbReference>
<feature type="transmembrane region" description="Helical" evidence="6">
    <location>
        <begin position="452"/>
        <end position="470"/>
    </location>
</feature>
<feature type="transmembrane region" description="Helical" evidence="6">
    <location>
        <begin position="283"/>
        <end position="303"/>
    </location>
</feature>
<evidence type="ECO:0000256" key="2">
    <source>
        <dbReference type="ARBA" id="ARBA00022692"/>
    </source>
</evidence>
<feature type="compositionally biased region" description="Basic and acidic residues" evidence="5">
    <location>
        <begin position="575"/>
        <end position="585"/>
    </location>
</feature>
<dbReference type="EMBL" id="GEBQ01001135">
    <property type="protein sequence ID" value="JAT38842.1"/>
    <property type="molecule type" value="Transcribed_RNA"/>
</dbReference>
<dbReference type="InterPro" id="IPR051832">
    <property type="entry name" value="mTOR-Rac_regulators"/>
</dbReference>
<feature type="transmembrane region" description="Helical" evidence="6">
    <location>
        <begin position="70"/>
        <end position="93"/>
    </location>
</feature>
<dbReference type="SMART" id="SM00049">
    <property type="entry name" value="DEP"/>
    <property type="match status" value="1"/>
</dbReference>
<feature type="transmembrane region" description="Helical" evidence="6">
    <location>
        <begin position="242"/>
        <end position="263"/>
    </location>
</feature>
<keyword evidence="4 6" id="KW-0472">Membrane</keyword>
<feature type="transmembrane region" description="Helical" evidence="6">
    <location>
        <begin position="212"/>
        <end position="230"/>
    </location>
</feature>
<feature type="transmembrane region" description="Helical" evidence="6">
    <location>
        <begin position="42"/>
        <end position="64"/>
    </location>
</feature>
<feature type="transmembrane region" description="Helical" evidence="6">
    <location>
        <begin position="12"/>
        <end position="30"/>
    </location>
</feature>
<feature type="region of interest" description="Disordered" evidence="5">
    <location>
        <begin position="535"/>
        <end position="585"/>
    </location>
</feature>
<dbReference type="Gene3D" id="1.10.10.10">
    <property type="entry name" value="Winged helix-like DNA-binding domain superfamily/Winged helix DNA-binding domain"/>
    <property type="match status" value="1"/>
</dbReference>
<feature type="transmembrane region" description="Helical" evidence="6">
    <location>
        <begin position="594"/>
        <end position="620"/>
    </location>
</feature>
<feature type="transmembrane region" description="Helical" evidence="6">
    <location>
        <begin position="137"/>
        <end position="157"/>
    </location>
</feature>
<dbReference type="InterPro" id="IPR036390">
    <property type="entry name" value="WH_DNA-bd_sf"/>
</dbReference>
<protein>
    <recommendedName>
        <fullName evidence="7">DEP domain-containing protein</fullName>
    </recommendedName>
</protein>